<evidence type="ECO:0000259" key="3">
    <source>
        <dbReference type="PROSITE" id="PS50983"/>
    </source>
</evidence>
<dbReference type="GeneID" id="31773246"/>
<dbReference type="InterPro" id="IPR050902">
    <property type="entry name" value="ABC_Transporter_SBP"/>
</dbReference>
<comment type="caution">
    <text evidence="4">The sequence shown here is derived from an EMBL/GenBank/DDBJ whole genome shotgun (WGS) entry which is preliminary data.</text>
</comment>
<dbReference type="SUPFAM" id="SSF53807">
    <property type="entry name" value="Helical backbone' metal receptor"/>
    <property type="match status" value="1"/>
</dbReference>
<dbReference type="EMBL" id="FXXC01000001">
    <property type="protein sequence ID" value="SMR92733.1"/>
    <property type="molecule type" value="Genomic_DNA"/>
</dbReference>
<accession>A0ABY1S7F7</accession>
<evidence type="ECO:0000313" key="4">
    <source>
        <dbReference type="EMBL" id="SMR92733.1"/>
    </source>
</evidence>
<keyword evidence="5" id="KW-1185">Reference proteome</keyword>
<dbReference type="PROSITE" id="PS50983">
    <property type="entry name" value="FE_B12_PBP"/>
    <property type="match status" value="1"/>
</dbReference>
<organism evidence="4 5">
    <name type="scientific">Caldicellulosiruptor bescii</name>
    <name type="common">Anaerocellum thermophilum</name>
    <dbReference type="NCBI Taxonomy" id="31899"/>
    <lineage>
        <taxon>Bacteria</taxon>
        <taxon>Bacillati</taxon>
        <taxon>Bacillota</taxon>
        <taxon>Bacillota incertae sedis</taxon>
        <taxon>Caldicellulosiruptorales</taxon>
        <taxon>Caldicellulosiruptoraceae</taxon>
        <taxon>Caldicellulosiruptor</taxon>
    </lineage>
</organism>
<comment type="similarity">
    <text evidence="1">Belongs to the bacterial solute-binding protein 8 family.</text>
</comment>
<dbReference type="RefSeq" id="WP_015908278.1">
    <property type="nucleotide sequence ID" value="NZ_FUZJ01000001.1"/>
</dbReference>
<proteinExistence type="inferred from homology"/>
<feature type="signal peptide" evidence="2">
    <location>
        <begin position="1"/>
        <end position="29"/>
    </location>
</feature>
<dbReference type="InterPro" id="IPR002491">
    <property type="entry name" value="ABC_transptr_periplasmic_BD"/>
</dbReference>
<evidence type="ECO:0000256" key="2">
    <source>
        <dbReference type="SAM" id="SignalP"/>
    </source>
</evidence>
<evidence type="ECO:0000256" key="1">
    <source>
        <dbReference type="ARBA" id="ARBA00008814"/>
    </source>
</evidence>
<gene>
    <name evidence="4" type="ORF">SAMN05216240_1173</name>
</gene>
<name>A0ABY1S7F7_CALBS</name>
<evidence type="ECO:0000313" key="5">
    <source>
        <dbReference type="Proteomes" id="UP000196803"/>
    </source>
</evidence>
<feature type="domain" description="Fe/B12 periplasmic-binding" evidence="3">
    <location>
        <begin position="52"/>
        <end position="314"/>
    </location>
</feature>
<dbReference type="PANTHER" id="PTHR30535:SF34">
    <property type="entry name" value="MOLYBDATE-BINDING PROTEIN MOLA"/>
    <property type="match status" value="1"/>
</dbReference>
<dbReference type="Pfam" id="PF01497">
    <property type="entry name" value="Peripla_BP_2"/>
    <property type="match status" value="1"/>
</dbReference>
<keyword evidence="2" id="KW-0732">Signal</keyword>
<dbReference type="Proteomes" id="UP000196803">
    <property type="component" value="Unassembled WGS sequence"/>
</dbReference>
<feature type="chain" id="PRO_5046603173" evidence="2">
    <location>
        <begin position="30"/>
        <end position="316"/>
    </location>
</feature>
<dbReference type="Gene3D" id="3.40.50.1980">
    <property type="entry name" value="Nitrogenase molybdenum iron protein domain"/>
    <property type="match status" value="2"/>
</dbReference>
<reference evidence="4 5" key="1">
    <citation type="submission" date="2017-05" db="EMBL/GenBank/DDBJ databases">
        <authorList>
            <person name="Varghese N."/>
            <person name="Submissions S."/>
        </authorList>
    </citation>
    <scope>NUCLEOTIDE SEQUENCE [LARGE SCALE GENOMIC DNA]</scope>
    <source>
        <strain evidence="4 5">MACB1020</strain>
    </source>
</reference>
<protein>
    <submittedName>
        <fullName evidence="4">Iron complex transport system substrate-binding protein</fullName>
    </submittedName>
</protein>
<dbReference type="PANTHER" id="PTHR30535">
    <property type="entry name" value="VITAMIN B12-BINDING PROTEIN"/>
    <property type="match status" value="1"/>
</dbReference>
<sequence>MPMKFSKKLIAIVVLITFAVALIPFYSHAADFPVTVKDGKGYSITVKQKPQRILSLALQTDEILLNMVSANRIVGLSIFADDKNNSNVVNLAKNVKGRYSSNDIEKIIAAKPDLVIVPYYIDKSKYDLLKKGLKCPIYVSLNPNSIENIKQEIINLSKLTGEIQKGQALIKYMDDKINFVQKKVKYLRKKKYVLFYTYYFNSTYGKNTTQHEIAKYAGVINIAAVAGLKGWPTISKEQILEWDPDIIVIPSASYNPKKTSQQYVEEFKKDPAFKNLKAVKNNSVIILDDRHVQTVSHYIVEGIYDLAKAAYPYLFK</sequence>